<protein>
    <submittedName>
        <fullName evidence="2">Uncharacterized protein</fullName>
    </submittedName>
</protein>
<reference evidence="2 3" key="1">
    <citation type="journal article" date="2014" name="Am. J. Bot.">
        <title>Genome assembly and annotation for red clover (Trifolium pratense; Fabaceae).</title>
        <authorList>
            <person name="Istvanek J."/>
            <person name="Jaros M."/>
            <person name="Krenek A."/>
            <person name="Repkova J."/>
        </authorList>
    </citation>
    <scope>NUCLEOTIDE SEQUENCE [LARGE SCALE GENOMIC DNA]</scope>
    <source>
        <strain evidence="3">cv. Tatra</strain>
        <tissue evidence="2">Young leaves</tissue>
    </source>
</reference>
<accession>A0A2K3MJ60</accession>
<evidence type="ECO:0000313" key="2">
    <source>
        <dbReference type="EMBL" id="PNX90827.1"/>
    </source>
</evidence>
<organism evidence="2 3">
    <name type="scientific">Trifolium pratense</name>
    <name type="common">Red clover</name>
    <dbReference type="NCBI Taxonomy" id="57577"/>
    <lineage>
        <taxon>Eukaryota</taxon>
        <taxon>Viridiplantae</taxon>
        <taxon>Streptophyta</taxon>
        <taxon>Embryophyta</taxon>
        <taxon>Tracheophyta</taxon>
        <taxon>Spermatophyta</taxon>
        <taxon>Magnoliopsida</taxon>
        <taxon>eudicotyledons</taxon>
        <taxon>Gunneridae</taxon>
        <taxon>Pentapetalae</taxon>
        <taxon>rosids</taxon>
        <taxon>fabids</taxon>
        <taxon>Fabales</taxon>
        <taxon>Fabaceae</taxon>
        <taxon>Papilionoideae</taxon>
        <taxon>50 kb inversion clade</taxon>
        <taxon>NPAAA clade</taxon>
        <taxon>Hologalegina</taxon>
        <taxon>IRL clade</taxon>
        <taxon>Trifolieae</taxon>
        <taxon>Trifolium</taxon>
    </lineage>
</organism>
<gene>
    <name evidence="2" type="ORF">L195_g046954</name>
</gene>
<dbReference type="Proteomes" id="UP000236291">
    <property type="component" value="Unassembled WGS sequence"/>
</dbReference>
<dbReference type="EMBL" id="ASHM01064108">
    <property type="protein sequence ID" value="PNX90827.1"/>
    <property type="molecule type" value="Genomic_DNA"/>
</dbReference>
<keyword evidence="1" id="KW-0732">Signal</keyword>
<feature type="signal peptide" evidence="1">
    <location>
        <begin position="1"/>
        <end position="16"/>
    </location>
</feature>
<comment type="caution">
    <text evidence="2">The sequence shown here is derived from an EMBL/GenBank/DDBJ whole genome shotgun (WGS) entry which is preliminary data.</text>
</comment>
<evidence type="ECO:0000313" key="3">
    <source>
        <dbReference type="Proteomes" id="UP000236291"/>
    </source>
</evidence>
<reference evidence="2 3" key="2">
    <citation type="journal article" date="2017" name="Front. Plant Sci.">
        <title>Gene Classification and Mining of Molecular Markers Useful in Red Clover (Trifolium pratense) Breeding.</title>
        <authorList>
            <person name="Istvanek J."/>
            <person name="Dluhosova J."/>
            <person name="Dluhos P."/>
            <person name="Patkova L."/>
            <person name="Nedelnik J."/>
            <person name="Repkova J."/>
        </authorList>
    </citation>
    <scope>NUCLEOTIDE SEQUENCE [LARGE SCALE GENOMIC DNA]</scope>
    <source>
        <strain evidence="3">cv. Tatra</strain>
        <tissue evidence="2">Young leaves</tissue>
    </source>
</reference>
<feature type="chain" id="PRO_5014469495" evidence="1">
    <location>
        <begin position="17"/>
        <end position="77"/>
    </location>
</feature>
<dbReference type="AlphaFoldDB" id="A0A2K3MJ60"/>
<proteinExistence type="predicted"/>
<sequence>MFFSLSAALWIMNIVADYCNIRNNINLGSLGSPDLLRNLHGNRLRVGLGLQWDTPNFALEEGFCSINLRGYGKLLKH</sequence>
<name>A0A2K3MJ60_TRIPR</name>
<evidence type="ECO:0000256" key="1">
    <source>
        <dbReference type="SAM" id="SignalP"/>
    </source>
</evidence>